<gene>
    <name evidence="1" type="ORF">F8C82_04615</name>
</gene>
<dbReference type="RefSeq" id="WP_151692379.1">
    <property type="nucleotide sequence ID" value="NZ_BMGX01000002.1"/>
</dbReference>
<sequence length="399" mass="46134">MKQVLSILFIALFGFQLKAQPEFIEVESVSEWEEVLTLSQQSKRLLFVYVVSDDCDPCDLMFKETLGNQGIAEEITNHFIPVLIRNESTVGKKFILTFDVVQLPSSLWMTGTEFVWMTLEGEYDAEEFNTKLSDLRNLIRTYPNKLQYALSGGDTLQVEDWFDLMFLSSINRTSYESDLINQFKNGLSWDSLQSPKYWPFLATYVSDVRSPIFNYIAIDPAEALGTDFPWSDYYDMMYEHNLDKAIREYDSSRVESIELLLLPTKIYDSTATKTDTVLTRIALWQEFLLRTGEFGAYLDYSDSALRSIPLTEDIVKEQIHVLTSYSLSDDAFTSGLRWVNHTLKTEKSANLYIMKADMLLRLGKLPQATEALIEAEKQNPNDKQKESIEFLDMIIRNRY</sequence>
<accession>A0A6L3ZII2</accession>
<reference evidence="1 2" key="1">
    <citation type="submission" date="2019-10" db="EMBL/GenBank/DDBJ databases">
        <title>Genome sequence of Phaeocystidibacter marisrubri JCM30614 (type strain).</title>
        <authorList>
            <person name="Bowman J.P."/>
        </authorList>
    </citation>
    <scope>NUCLEOTIDE SEQUENCE [LARGE SCALE GENOMIC DNA]</scope>
    <source>
        <strain evidence="1 2">JCM 30614</strain>
    </source>
</reference>
<evidence type="ECO:0000313" key="2">
    <source>
        <dbReference type="Proteomes" id="UP000484164"/>
    </source>
</evidence>
<dbReference type="Proteomes" id="UP000484164">
    <property type="component" value="Unassembled WGS sequence"/>
</dbReference>
<comment type="caution">
    <text evidence="1">The sequence shown here is derived from an EMBL/GenBank/DDBJ whole genome shotgun (WGS) entry which is preliminary data.</text>
</comment>
<dbReference type="SUPFAM" id="SSF52833">
    <property type="entry name" value="Thioredoxin-like"/>
    <property type="match status" value="1"/>
</dbReference>
<name>A0A6L3ZII2_9FLAO</name>
<dbReference type="EMBL" id="WBVQ01000001">
    <property type="protein sequence ID" value="KAB2817691.1"/>
    <property type="molecule type" value="Genomic_DNA"/>
</dbReference>
<dbReference type="Gene3D" id="3.40.30.10">
    <property type="entry name" value="Glutaredoxin"/>
    <property type="match status" value="1"/>
</dbReference>
<dbReference type="OrthoDB" id="981626at2"/>
<protein>
    <submittedName>
        <fullName evidence="1">Uncharacterized protein</fullName>
    </submittedName>
</protein>
<dbReference type="InterPro" id="IPR036249">
    <property type="entry name" value="Thioredoxin-like_sf"/>
</dbReference>
<dbReference type="AlphaFoldDB" id="A0A6L3ZII2"/>
<keyword evidence="2" id="KW-1185">Reference proteome</keyword>
<proteinExistence type="predicted"/>
<evidence type="ECO:0000313" key="1">
    <source>
        <dbReference type="EMBL" id="KAB2817691.1"/>
    </source>
</evidence>
<organism evidence="1 2">
    <name type="scientific">Phaeocystidibacter marisrubri</name>
    <dbReference type="NCBI Taxonomy" id="1577780"/>
    <lineage>
        <taxon>Bacteria</taxon>
        <taxon>Pseudomonadati</taxon>
        <taxon>Bacteroidota</taxon>
        <taxon>Flavobacteriia</taxon>
        <taxon>Flavobacteriales</taxon>
        <taxon>Phaeocystidibacteraceae</taxon>
        <taxon>Phaeocystidibacter</taxon>
    </lineage>
</organism>